<dbReference type="Proteomes" id="UP000037904">
    <property type="component" value="Unassembled WGS sequence"/>
</dbReference>
<evidence type="ECO:0000256" key="2">
    <source>
        <dbReference type="PROSITE-ProRule" id="PRU00169"/>
    </source>
</evidence>
<dbReference type="Gene3D" id="3.30.565.10">
    <property type="entry name" value="Histidine kinase-like ATPase, C-terminal domain"/>
    <property type="match status" value="1"/>
</dbReference>
<dbReference type="Pfam" id="PF26131">
    <property type="entry name" value="PAS-like"/>
    <property type="match status" value="1"/>
</dbReference>
<evidence type="ECO:0000313" key="7">
    <source>
        <dbReference type="EMBL" id="KPA38049.1"/>
    </source>
</evidence>
<dbReference type="PROSITE" id="PS50110">
    <property type="entry name" value="RESPONSE_REGULATORY"/>
    <property type="match status" value="1"/>
</dbReference>
<dbReference type="Pfam" id="PF01738">
    <property type="entry name" value="DLH"/>
    <property type="match status" value="1"/>
</dbReference>
<dbReference type="SUPFAM" id="SSF55785">
    <property type="entry name" value="PYP-like sensor domain (PAS domain)"/>
    <property type="match status" value="2"/>
</dbReference>
<organism evidence="7 8">
    <name type="scientific">Fusarium langsethiae</name>
    <dbReference type="NCBI Taxonomy" id="179993"/>
    <lineage>
        <taxon>Eukaryota</taxon>
        <taxon>Fungi</taxon>
        <taxon>Dikarya</taxon>
        <taxon>Ascomycota</taxon>
        <taxon>Pezizomycotina</taxon>
        <taxon>Sordariomycetes</taxon>
        <taxon>Hypocreomycetidae</taxon>
        <taxon>Hypocreales</taxon>
        <taxon>Nectriaceae</taxon>
        <taxon>Fusarium</taxon>
    </lineage>
</organism>
<keyword evidence="8" id="KW-1185">Reference proteome</keyword>
<dbReference type="InterPro" id="IPR035965">
    <property type="entry name" value="PAS-like_dom_sf"/>
</dbReference>
<dbReference type="Gene3D" id="3.30.450.20">
    <property type="entry name" value="PAS domain"/>
    <property type="match status" value="3"/>
</dbReference>
<comment type="caution">
    <text evidence="7">The sequence shown here is derived from an EMBL/GenBank/DDBJ whole genome shotgun (WGS) entry which is preliminary data.</text>
</comment>
<dbReference type="Pfam" id="PF13188">
    <property type="entry name" value="PAS_8"/>
    <property type="match status" value="1"/>
</dbReference>
<dbReference type="EMBL" id="JXCE01000323">
    <property type="protein sequence ID" value="KPA38049.1"/>
    <property type="molecule type" value="Genomic_DNA"/>
</dbReference>
<feature type="modified residue" description="4-aspartylphosphate" evidence="2">
    <location>
        <position position="1285"/>
    </location>
</feature>
<dbReference type="GO" id="GO:0000155">
    <property type="term" value="F:phosphorelay sensor kinase activity"/>
    <property type="evidence" value="ECO:0007669"/>
    <property type="project" value="InterPro"/>
</dbReference>
<dbReference type="Gene3D" id="3.40.50.2300">
    <property type="match status" value="1"/>
</dbReference>
<dbReference type="Gene3D" id="3.40.50.1820">
    <property type="entry name" value="alpha/beta hydrolase"/>
    <property type="match status" value="1"/>
</dbReference>
<evidence type="ECO:0000259" key="6">
    <source>
        <dbReference type="PROSITE" id="PS50112"/>
    </source>
</evidence>
<dbReference type="PANTHER" id="PTHR47668:SF1">
    <property type="entry name" value="DIENELACTONE HYDROLASE DOMAIN-CONTAINING PROTEIN-RELATED"/>
    <property type="match status" value="1"/>
</dbReference>
<dbReference type="InterPro" id="IPR003594">
    <property type="entry name" value="HATPase_dom"/>
</dbReference>
<dbReference type="InterPro" id="IPR011006">
    <property type="entry name" value="CheY-like_superfamily"/>
</dbReference>
<dbReference type="InterPro" id="IPR000014">
    <property type="entry name" value="PAS"/>
</dbReference>
<dbReference type="SMART" id="SM00091">
    <property type="entry name" value="PAS"/>
    <property type="match status" value="2"/>
</dbReference>
<dbReference type="Gene3D" id="1.10.287.130">
    <property type="match status" value="1"/>
</dbReference>
<evidence type="ECO:0000259" key="4">
    <source>
        <dbReference type="PROSITE" id="PS50109"/>
    </source>
</evidence>
<evidence type="ECO:0000256" key="1">
    <source>
        <dbReference type="ARBA" id="ARBA00022553"/>
    </source>
</evidence>
<protein>
    <submittedName>
        <fullName evidence="7">Hsp90</fullName>
    </submittedName>
</protein>
<proteinExistence type="predicted"/>
<dbReference type="SMART" id="SM00448">
    <property type="entry name" value="REC"/>
    <property type="match status" value="1"/>
</dbReference>
<dbReference type="SUPFAM" id="SSF47384">
    <property type="entry name" value="Homodimeric domain of signal transducing histidine kinase"/>
    <property type="match status" value="1"/>
</dbReference>
<feature type="compositionally biased region" description="Basic and acidic residues" evidence="3">
    <location>
        <begin position="130"/>
        <end position="146"/>
    </location>
</feature>
<name>A0A0M9EQX4_FUSLA</name>
<feature type="region of interest" description="Disordered" evidence="3">
    <location>
        <begin position="895"/>
        <end position="917"/>
    </location>
</feature>
<dbReference type="SUPFAM" id="SSF55874">
    <property type="entry name" value="ATPase domain of HSP90 chaperone/DNA topoisomerase II/histidine kinase"/>
    <property type="match status" value="1"/>
</dbReference>
<accession>A0A0M9EQX4</accession>
<evidence type="ECO:0000259" key="5">
    <source>
        <dbReference type="PROSITE" id="PS50110"/>
    </source>
</evidence>
<feature type="domain" description="Response regulatory" evidence="5">
    <location>
        <begin position="1210"/>
        <end position="1360"/>
    </location>
</feature>
<keyword evidence="1 2" id="KW-0597">Phosphoprotein</keyword>
<feature type="region of interest" description="Disordered" evidence="3">
    <location>
        <begin position="122"/>
        <end position="178"/>
    </location>
</feature>
<dbReference type="CDD" id="cd00082">
    <property type="entry name" value="HisKA"/>
    <property type="match status" value="1"/>
</dbReference>
<dbReference type="InterPro" id="IPR001789">
    <property type="entry name" value="Sig_transdc_resp-reg_receiver"/>
</dbReference>
<dbReference type="SUPFAM" id="SSF52172">
    <property type="entry name" value="CheY-like"/>
    <property type="match status" value="1"/>
</dbReference>
<dbReference type="InterPro" id="IPR002925">
    <property type="entry name" value="Dienelactn_hydro"/>
</dbReference>
<feature type="compositionally biased region" description="Polar residues" evidence="3">
    <location>
        <begin position="895"/>
        <end position="907"/>
    </location>
</feature>
<dbReference type="Pfam" id="PF02518">
    <property type="entry name" value="HATPase_c"/>
    <property type="match status" value="1"/>
</dbReference>
<feature type="domain" description="PAS" evidence="6">
    <location>
        <begin position="560"/>
        <end position="630"/>
    </location>
</feature>
<sequence>MPPSALRNLGLVDLVASDPRPAFVVALPEQAPYTHDSSSTKILYRNPALQNLHTLDQSISSIPQDASHSPFWNWVTSPPPASASEGDAAGPSMTNTQHSIPYLGIYWTRSIVLDQWVVMSGNEIPPSSEPPRKVRIEGKQGEETRKYPQKSPLDNTRLPSRRKSESKTPLVYRDESNPGLMVPVSDSEAEPFLNVVQSVDWESTSLGPMADWPAQLQYTFNQLVSDSRPVALYWGPEYITIYNEAFSKYCGVRHPGLLGRPATEAWPQLKTRLDEMTASPMKNYSNAEDESKFFIPQADGTFEETYVKSSMVPIVYEKNCLGIQHSLLEMTSKRLWERRMKMLLDLGEALVSTKDAKSYWSRMIEELERWNPAYDVPLAFIYSVEEDDADSTSSKYDCSKTCRLEGSLGVPQGHAIAPSVLNLKDTDDGMASILRRSLDERQPILLQTKDGTLPNDLLHGLEWRGFGDPCQAAVVLPVRPTKEEHVMGVLFLGLNPRRPYDNDYRQFILLLNQKLTSSLASAVLLEEEARRRRNITEQAAYDNAMLTQRLEYQTKQAERSMQTFTAVAEFIPVGMCFVDNQGNITFANDAWHRITGYPKGPIAQGALLESVLEEDKEKVMQAYKDVQELDTVTFEYRIARTENTTGSQGFRSSTGPSPVMDERVSRHILASTKAERAPNGSVIRILTCLTDVTVQKDTAEEAVRRAQEAENLKRLAEFATVGMYDVSMDGRLLSANNLFWELTALEKVDLTKVDVNPWPECVVEEDLHILQESLDKLVESGRTETAEFRLRNGWVSEDGNGNSSVSPRWVLATFMPVKSSDGVIQSFTGCLSDVSVQKWQLDQEKLRKEEAIESKRQQENFIDMTSHEMRNPLSAILHCTDAIIASLARVQDISDNSSPLTPTRNGTSGEGRRIGERSVEERKLLEDSIENAETIVTCAQHQKRIVDDILTMSKLDSKLLAVTPCTVDPIQIVNGALKMFEVEARRVDIELTSYVDKSYKDLAYDYLDLDPSRVQQVLINLLTNALKFTKSGTTRNVTLGVKGSLTPPGEDMTAVQFIPRFCDVSEEYDQPALKERTKAVYLLFEVKDTGQGLTAEEMGSLFNKFVQASAKTHTKYGGSGLGLFISRRLTELQNGAIGVLSQPGVGSTFAFYIEAYVPSEASRNEALAAAAAARLIAGGSDTDSADGKQPCRNIRLQKHQNPGGNDRLDGILVVEDNLINQQITRRGLTDRGFMVDVANHGVEALKKLKRRQSTVPGVGLNEVAGRSGRSNTHSLPIAINLVLMDIEMPIQDGLTCTRIIRELEAEGEVFCASGGRVPIIAVTANARPEQVMEAKQAGCDDVMVKPYRIPELIEKMQVVVRRMGGLSPNSPRAMNERTNDMTGARLTDFLRAPTLHLIPSTSPAKQSTILVLHFSTVEYLNINPSINTKSPIMSTMPASHGHSEACCNIPPVVTKGYEAKGTYKEIGGYKTYVTGPVDAKKAIVVIYDIFGYFEQTLQGADILAFSDAHQKYKVFIPDWFKGSPCPIEIYPPDNDDKKKQLGEFFETYPPPKIAGQVPDYVKAVKEQDASIEKFGILGYCWGGKVVALSVKADSNPFSIAAQIHPAMVDASDAEGISVPTMLLASKEEPEEEVKKFEDNLKVAKHVETFKDQIHGWMAARADLNDSRVKEEYERGYKTVVEFFGNNF</sequence>
<evidence type="ECO:0000256" key="3">
    <source>
        <dbReference type="SAM" id="MobiDB-lite"/>
    </source>
</evidence>
<dbReference type="GO" id="GO:0016787">
    <property type="term" value="F:hydrolase activity"/>
    <property type="evidence" value="ECO:0007669"/>
    <property type="project" value="InterPro"/>
</dbReference>
<feature type="compositionally biased region" description="Basic and acidic residues" evidence="3">
    <location>
        <begin position="162"/>
        <end position="176"/>
    </location>
</feature>
<dbReference type="NCBIfam" id="TIGR00229">
    <property type="entry name" value="sensory_box"/>
    <property type="match status" value="1"/>
</dbReference>
<dbReference type="InterPro" id="IPR029058">
    <property type="entry name" value="AB_hydrolase_fold"/>
</dbReference>
<dbReference type="Pfam" id="PF00072">
    <property type="entry name" value="Response_reg"/>
    <property type="match status" value="1"/>
</dbReference>
<reference evidence="7 8" key="1">
    <citation type="submission" date="2015-04" db="EMBL/GenBank/DDBJ databases">
        <title>The draft genome sequence of Fusarium langsethiae, a T-2/HT-2 mycotoxin producer.</title>
        <authorList>
            <person name="Lysoe E."/>
            <person name="Divon H.H."/>
            <person name="Terzi V."/>
            <person name="Orru L."/>
            <person name="Lamontanara A."/>
            <person name="Kolseth A.-K."/>
            <person name="Frandsen R.J."/>
            <person name="Nielsen K."/>
            <person name="Thrane U."/>
        </authorList>
    </citation>
    <scope>NUCLEOTIDE SEQUENCE [LARGE SCALE GENOMIC DNA]</scope>
    <source>
        <strain evidence="7 8">Fl201059</strain>
    </source>
</reference>
<dbReference type="InterPro" id="IPR058846">
    <property type="entry name" value="PAS-like"/>
</dbReference>
<dbReference type="PROSITE" id="PS50112">
    <property type="entry name" value="PAS"/>
    <property type="match status" value="1"/>
</dbReference>
<dbReference type="PANTHER" id="PTHR47668">
    <property type="entry name" value="DIENELACTONE HYDROLASE FAMILY PROTEIN (AFU_ORTHOLOGUE AFUA_6G01940)"/>
    <property type="match status" value="1"/>
</dbReference>
<dbReference type="InterPro" id="IPR004358">
    <property type="entry name" value="Sig_transdc_His_kin-like_C"/>
</dbReference>
<gene>
    <name evidence="7" type="ORF">FLAG1_09117</name>
</gene>
<evidence type="ECO:0000313" key="8">
    <source>
        <dbReference type="Proteomes" id="UP000037904"/>
    </source>
</evidence>
<dbReference type="CDD" id="cd00130">
    <property type="entry name" value="PAS"/>
    <property type="match status" value="2"/>
</dbReference>
<dbReference type="SMART" id="SM00388">
    <property type="entry name" value="HisKA"/>
    <property type="match status" value="1"/>
</dbReference>
<dbReference type="SUPFAM" id="SSF53474">
    <property type="entry name" value="alpha/beta-Hydrolases"/>
    <property type="match status" value="1"/>
</dbReference>
<dbReference type="PRINTS" id="PR00344">
    <property type="entry name" value="BCTRLSENSOR"/>
</dbReference>
<dbReference type="CDD" id="cd17546">
    <property type="entry name" value="REC_hyHK_CKI1_RcsC-like"/>
    <property type="match status" value="1"/>
</dbReference>
<dbReference type="InterPro" id="IPR003661">
    <property type="entry name" value="HisK_dim/P_dom"/>
</dbReference>
<dbReference type="PROSITE" id="PS50109">
    <property type="entry name" value="HIS_KIN"/>
    <property type="match status" value="1"/>
</dbReference>
<dbReference type="CDD" id="cd16922">
    <property type="entry name" value="HATPase_EvgS-ArcB-TorS-like"/>
    <property type="match status" value="1"/>
</dbReference>
<dbReference type="InterPro" id="IPR036097">
    <property type="entry name" value="HisK_dim/P_sf"/>
</dbReference>
<feature type="domain" description="Histidine kinase" evidence="4">
    <location>
        <begin position="864"/>
        <end position="1157"/>
    </location>
</feature>
<dbReference type="SMART" id="SM00387">
    <property type="entry name" value="HATPase_c"/>
    <property type="match status" value="1"/>
</dbReference>
<dbReference type="InterPro" id="IPR005467">
    <property type="entry name" value="His_kinase_dom"/>
</dbReference>
<dbReference type="InterPro" id="IPR036890">
    <property type="entry name" value="HATPase_C_sf"/>
</dbReference>
<dbReference type="Pfam" id="PF13426">
    <property type="entry name" value="PAS_9"/>
    <property type="match status" value="1"/>
</dbReference>